<protein>
    <recommendedName>
        <fullName evidence="3">F-box domain-containing protein</fullName>
    </recommendedName>
</protein>
<organism evidence="1 2">
    <name type="scientific">Paramecium octaurelia</name>
    <dbReference type="NCBI Taxonomy" id="43137"/>
    <lineage>
        <taxon>Eukaryota</taxon>
        <taxon>Sar</taxon>
        <taxon>Alveolata</taxon>
        <taxon>Ciliophora</taxon>
        <taxon>Intramacronucleata</taxon>
        <taxon>Oligohymenophorea</taxon>
        <taxon>Peniculida</taxon>
        <taxon>Parameciidae</taxon>
        <taxon>Paramecium</taxon>
    </lineage>
</organism>
<accession>A0A8S1XKG5</accession>
<proteinExistence type="predicted"/>
<evidence type="ECO:0000313" key="2">
    <source>
        <dbReference type="Proteomes" id="UP000683925"/>
    </source>
</evidence>
<comment type="caution">
    <text evidence="1">The sequence shown here is derived from an EMBL/GenBank/DDBJ whole genome shotgun (WGS) entry which is preliminary data.</text>
</comment>
<dbReference type="AlphaFoldDB" id="A0A8S1XKG5"/>
<dbReference type="Proteomes" id="UP000683925">
    <property type="component" value="Unassembled WGS sequence"/>
</dbReference>
<keyword evidence="2" id="KW-1185">Reference proteome</keyword>
<name>A0A8S1XKG5_PAROT</name>
<evidence type="ECO:0000313" key="1">
    <source>
        <dbReference type="EMBL" id="CAD8201643.1"/>
    </source>
</evidence>
<gene>
    <name evidence="1" type="ORF">POCTA_138.1.T1250062</name>
</gene>
<evidence type="ECO:0008006" key="3">
    <source>
        <dbReference type="Google" id="ProtNLM"/>
    </source>
</evidence>
<dbReference type="OrthoDB" id="301625at2759"/>
<dbReference type="EMBL" id="CAJJDP010000125">
    <property type="protein sequence ID" value="CAD8201643.1"/>
    <property type="molecule type" value="Genomic_DNA"/>
</dbReference>
<sequence>MNAQLDLTVLYENQNQQKAKITQLFIELHEVQQQLQLISHKNSQAKNSALPQNQNLIVQQKKTGNLFTKFRTEIIVHFTMYLNVKQILQLRKVNQLFNQIICQSLPTRIIQYQNILENIQNTFKSIPTTINKIPDDYHLEQNALIDWEEVWSFKEINKIYGSKELEPEIFQVFKFMYISIYPDFPEDITLEKIKKMLTRESLRYDLPEWNKILTEKQISALQDVMLLDAQKIQAQYKFSGYVCLYLQRYTKLTKTDQFKFLVQSYELRKREKQISERLQILNKLNKKVQK</sequence>
<dbReference type="OMA" id="KFMYISI"/>
<reference evidence="1" key="1">
    <citation type="submission" date="2021-01" db="EMBL/GenBank/DDBJ databases">
        <authorList>
            <consortium name="Genoscope - CEA"/>
            <person name="William W."/>
        </authorList>
    </citation>
    <scope>NUCLEOTIDE SEQUENCE</scope>
</reference>